<dbReference type="InterPro" id="IPR002401">
    <property type="entry name" value="Cyt_P450_E_grp-I"/>
</dbReference>
<dbReference type="AlphaFoldDB" id="A0AAW0FKT5"/>
<dbReference type="SUPFAM" id="SSF48264">
    <property type="entry name" value="Cytochrome P450"/>
    <property type="match status" value="1"/>
</dbReference>
<reference evidence="11 12" key="1">
    <citation type="submission" date="2022-09" db="EMBL/GenBank/DDBJ databases">
        <authorList>
            <person name="Palmer J.M."/>
        </authorList>
    </citation>
    <scope>NUCLEOTIDE SEQUENCE [LARGE SCALE GENOMIC DNA]</scope>
    <source>
        <strain evidence="11 12">DSM 7382</strain>
    </source>
</reference>
<accession>A0AAW0FKT5</accession>
<evidence type="ECO:0008006" key="13">
    <source>
        <dbReference type="Google" id="ProtNLM"/>
    </source>
</evidence>
<dbReference type="InterPro" id="IPR001128">
    <property type="entry name" value="Cyt_P450"/>
</dbReference>
<evidence type="ECO:0000256" key="7">
    <source>
        <dbReference type="ARBA" id="ARBA00023004"/>
    </source>
</evidence>
<comment type="similarity">
    <text evidence="3">Belongs to the cytochrome P450 family.</text>
</comment>
<keyword evidence="10" id="KW-1133">Transmembrane helix</keyword>
<evidence type="ECO:0000256" key="2">
    <source>
        <dbReference type="ARBA" id="ARBA00005179"/>
    </source>
</evidence>
<keyword evidence="10" id="KW-0472">Membrane</keyword>
<keyword evidence="4 9" id="KW-0349">Heme</keyword>
<keyword evidence="12" id="KW-1185">Reference proteome</keyword>
<dbReference type="GO" id="GO:0005506">
    <property type="term" value="F:iron ion binding"/>
    <property type="evidence" value="ECO:0007669"/>
    <property type="project" value="InterPro"/>
</dbReference>
<dbReference type="InterPro" id="IPR036396">
    <property type="entry name" value="Cyt_P450_sf"/>
</dbReference>
<protein>
    <recommendedName>
        <fullName evidence="13">Cytochrome P450</fullName>
    </recommendedName>
</protein>
<evidence type="ECO:0000256" key="5">
    <source>
        <dbReference type="ARBA" id="ARBA00022723"/>
    </source>
</evidence>
<keyword evidence="5 9" id="KW-0479">Metal-binding</keyword>
<evidence type="ECO:0000256" key="9">
    <source>
        <dbReference type="PIRSR" id="PIRSR602401-1"/>
    </source>
</evidence>
<dbReference type="Proteomes" id="UP001385951">
    <property type="component" value="Unassembled WGS sequence"/>
</dbReference>
<dbReference type="GO" id="GO:0020037">
    <property type="term" value="F:heme binding"/>
    <property type="evidence" value="ECO:0007669"/>
    <property type="project" value="InterPro"/>
</dbReference>
<keyword evidence="7 9" id="KW-0408">Iron</keyword>
<dbReference type="PRINTS" id="PR00463">
    <property type="entry name" value="EP450I"/>
</dbReference>
<evidence type="ECO:0000313" key="12">
    <source>
        <dbReference type="Proteomes" id="UP001385951"/>
    </source>
</evidence>
<feature type="transmembrane region" description="Helical" evidence="10">
    <location>
        <begin position="54"/>
        <end position="77"/>
    </location>
</feature>
<evidence type="ECO:0000256" key="1">
    <source>
        <dbReference type="ARBA" id="ARBA00001971"/>
    </source>
</evidence>
<feature type="binding site" description="axial binding residue" evidence="9">
    <location>
        <position position="542"/>
    </location>
    <ligand>
        <name>heme</name>
        <dbReference type="ChEBI" id="CHEBI:30413"/>
    </ligand>
    <ligandPart>
        <name>Fe</name>
        <dbReference type="ChEBI" id="CHEBI:18248"/>
    </ligandPart>
</feature>
<comment type="caution">
    <text evidence="11">The sequence shown here is derived from an EMBL/GenBank/DDBJ whole genome shotgun (WGS) entry which is preliminary data.</text>
</comment>
<dbReference type="PANTHER" id="PTHR24305:SF166">
    <property type="entry name" value="CYTOCHROME P450 12A4, MITOCHONDRIAL-RELATED"/>
    <property type="match status" value="1"/>
</dbReference>
<organism evidence="11 12">
    <name type="scientific">Cerrena zonata</name>
    <dbReference type="NCBI Taxonomy" id="2478898"/>
    <lineage>
        <taxon>Eukaryota</taxon>
        <taxon>Fungi</taxon>
        <taxon>Dikarya</taxon>
        <taxon>Basidiomycota</taxon>
        <taxon>Agaricomycotina</taxon>
        <taxon>Agaricomycetes</taxon>
        <taxon>Polyporales</taxon>
        <taxon>Cerrenaceae</taxon>
        <taxon>Cerrena</taxon>
    </lineage>
</organism>
<proteinExistence type="inferred from homology"/>
<name>A0AAW0FKT5_9APHY</name>
<evidence type="ECO:0000256" key="8">
    <source>
        <dbReference type="ARBA" id="ARBA00023033"/>
    </source>
</evidence>
<comment type="cofactor">
    <cofactor evidence="1 9">
        <name>heme</name>
        <dbReference type="ChEBI" id="CHEBI:30413"/>
    </cofactor>
</comment>
<evidence type="ECO:0000256" key="10">
    <source>
        <dbReference type="SAM" id="Phobius"/>
    </source>
</evidence>
<dbReference type="GO" id="GO:0004497">
    <property type="term" value="F:monooxygenase activity"/>
    <property type="evidence" value="ECO:0007669"/>
    <property type="project" value="UniProtKB-KW"/>
</dbReference>
<sequence>MLYQAVQYLICVFPDYDAGLCPSPKALLHRKRVQDRNSNIIIEDELLRKTISPVFFFFIVDMFAALLLCTPLVWLAWKVLRLYLTRSPLDNVPGPPRASWLTGNLEQFFDLYDWQYIDDICDTYGPVVKIQGAFGDKFLSFLYVFDVKAVQEIVKQGDVYEESSVFLSLVSTILGPGLAATTGHVHRRQRKMLLPSFSHSRLREMTPIMYGVAHKLRDAIAAKVGSGPTEADMVYWMGRAALEVIGQAGLGYSFDPLTEDSHDLLGSTVKKMFPAIYSMTFSRLLLPYLLKIGTPKIRGWIAERFPSRRLQHIRDLKTTLRAEMGKLFYAKKAAIEKGDEVILQDVGEGKDILSILLRSNMQASEADRQTDEEVIGHMANISFAAIDTSSTLLVIIVQLLAQRPDVQSKLRQEIIESRQGGDLTFDELTNLPYLHGVYCESLRLYPGAMNIFRDVQSDTVMPLSSPITGKDGKLMSEIFVPAGSAICVALRACNTNKEIWGEDAYEWIPERWLRPLPETVTNADMPGILPNLMSFLGGGRGCIGYRFAELETKTILSVLLESFSFSLTDTDIHWCKADVRFPTMKKEAKPKPCMLLKVEPVSRQS</sequence>
<dbReference type="PANTHER" id="PTHR24305">
    <property type="entry name" value="CYTOCHROME P450"/>
    <property type="match status" value="1"/>
</dbReference>
<gene>
    <name evidence="11" type="ORF">QCA50_016075</name>
</gene>
<keyword evidence="10" id="KW-0812">Transmembrane</keyword>
<dbReference type="EMBL" id="JASBNA010000046">
    <property type="protein sequence ID" value="KAK7680767.1"/>
    <property type="molecule type" value="Genomic_DNA"/>
</dbReference>
<evidence type="ECO:0000256" key="3">
    <source>
        <dbReference type="ARBA" id="ARBA00010617"/>
    </source>
</evidence>
<dbReference type="GO" id="GO:0016705">
    <property type="term" value="F:oxidoreductase activity, acting on paired donors, with incorporation or reduction of molecular oxygen"/>
    <property type="evidence" value="ECO:0007669"/>
    <property type="project" value="InterPro"/>
</dbReference>
<keyword evidence="6" id="KW-0560">Oxidoreductase</keyword>
<keyword evidence="8" id="KW-0503">Monooxygenase</keyword>
<dbReference type="InterPro" id="IPR050121">
    <property type="entry name" value="Cytochrome_P450_monoxygenase"/>
</dbReference>
<dbReference type="Gene3D" id="1.10.630.10">
    <property type="entry name" value="Cytochrome P450"/>
    <property type="match status" value="1"/>
</dbReference>
<evidence type="ECO:0000256" key="4">
    <source>
        <dbReference type="ARBA" id="ARBA00022617"/>
    </source>
</evidence>
<comment type="pathway">
    <text evidence="2">Secondary metabolite biosynthesis.</text>
</comment>
<dbReference type="Pfam" id="PF00067">
    <property type="entry name" value="p450"/>
    <property type="match status" value="1"/>
</dbReference>
<evidence type="ECO:0000256" key="6">
    <source>
        <dbReference type="ARBA" id="ARBA00023002"/>
    </source>
</evidence>
<evidence type="ECO:0000313" key="11">
    <source>
        <dbReference type="EMBL" id="KAK7680767.1"/>
    </source>
</evidence>